<evidence type="ECO:0000256" key="1">
    <source>
        <dbReference type="ARBA" id="ARBA00022723"/>
    </source>
</evidence>
<keyword evidence="4" id="KW-1185">Reference proteome</keyword>
<dbReference type="InterPro" id="IPR051785">
    <property type="entry name" value="MMCE/EMCE_epimerase"/>
</dbReference>
<dbReference type="EMBL" id="CP136336">
    <property type="protein sequence ID" value="WOB07667.1"/>
    <property type="molecule type" value="Genomic_DNA"/>
</dbReference>
<dbReference type="InterPro" id="IPR004360">
    <property type="entry name" value="Glyas_Fos-R_dOase_dom"/>
</dbReference>
<dbReference type="PANTHER" id="PTHR43048">
    <property type="entry name" value="METHYLMALONYL-COA EPIMERASE"/>
    <property type="match status" value="1"/>
</dbReference>
<proteinExistence type="predicted"/>
<dbReference type="Gene3D" id="3.10.180.10">
    <property type="entry name" value="2,3-Dihydroxybiphenyl 1,2-Dioxygenase, domain 1"/>
    <property type="match status" value="1"/>
</dbReference>
<protein>
    <submittedName>
        <fullName evidence="3">VOC family protein</fullName>
    </submittedName>
</protein>
<dbReference type="InterPro" id="IPR037523">
    <property type="entry name" value="VOC_core"/>
</dbReference>
<name>A0ABZ0CRR4_9BURK</name>
<dbReference type="Pfam" id="PF00903">
    <property type="entry name" value="Glyoxalase"/>
    <property type="match status" value="1"/>
</dbReference>
<dbReference type="RefSeq" id="WP_316700324.1">
    <property type="nucleotide sequence ID" value="NZ_CP136336.1"/>
</dbReference>
<dbReference type="SUPFAM" id="SSF54593">
    <property type="entry name" value="Glyoxalase/Bleomycin resistance protein/Dihydroxybiphenyl dioxygenase"/>
    <property type="match status" value="1"/>
</dbReference>
<gene>
    <name evidence="3" type="ORF">RXV79_22485</name>
</gene>
<reference evidence="3 4" key="1">
    <citation type="submission" date="2023-10" db="EMBL/GenBank/DDBJ databases">
        <title>Bacteria for the degradation of biodegradable plastic PBAT(Polybutylene adipate terephthalate).</title>
        <authorList>
            <person name="Weon H.-Y."/>
            <person name="Yeon J."/>
        </authorList>
    </citation>
    <scope>NUCLEOTIDE SEQUENCE [LARGE SCALE GENOMIC DNA]</scope>
    <source>
        <strain evidence="3 4">SBD 7-3</strain>
    </source>
</reference>
<organism evidence="3 4">
    <name type="scientific">Piscinibacter gummiphilus</name>
    <dbReference type="NCBI Taxonomy" id="946333"/>
    <lineage>
        <taxon>Bacteria</taxon>
        <taxon>Pseudomonadati</taxon>
        <taxon>Pseudomonadota</taxon>
        <taxon>Betaproteobacteria</taxon>
        <taxon>Burkholderiales</taxon>
        <taxon>Sphaerotilaceae</taxon>
        <taxon>Piscinibacter</taxon>
    </lineage>
</organism>
<dbReference type="PROSITE" id="PS51819">
    <property type="entry name" value="VOC"/>
    <property type="match status" value="1"/>
</dbReference>
<dbReference type="InterPro" id="IPR029068">
    <property type="entry name" value="Glyas_Bleomycin-R_OHBP_Dase"/>
</dbReference>
<sequence length="139" mass="15024">MSTETSTAARATLGAIGIGVRDLQRSADFYQRVLGMKQLQTFKLPYMDEIVLGLEGGRGSAIVLMHWTDGSERHYGSNGIKLVFYVPDPQATAQRFRDDGLEVVREPAPVPGLGNAVVGFAKDPDGHLIELLQATGRPA</sequence>
<feature type="domain" description="VOC" evidence="2">
    <location>
        <begin position="12"/>
        <end position="134"/>
    </location>
</feature>
<evidence type="ECO:0000259" key="2">
    <source>
        <dbReference type="PROSITE" id="PS51819"/>
    </source>
</evidence>
<dbReference type="Proteomes" id="UP001303946">
    <property type="component" value="Chromosome"/>
</dbReference>
<keyword evidence="1" id="KW-0479">Metal-binding</keyword>
<evidence type="ECO:0000313" key="4">
    <source>
        <dbReference type="Proteomes" id="UP001303946"/>
    </source>
</evidence>
<evidence type="ECO:0000313" key="3">
    <source>
        <dbReference type="EMBL" id="WOB07667.1"/>
    </source>
</evidence>
<accession>A0ABZ0CRR4</accession>
<dbReference type="PANTHER" id="PTHR43048:SF3">
    <property type="entry name" value="METHYLMALONYL-COA EPIMERASE, MITOCHONDRIAL"/>
    <property type="match status" value="1"/>
</dbReference>